<dbReference type="PANTHER" id="PTHR37181">
    <property type="entry name" value="F6A14.6 PROTEIN"/>
    <property type="match status" value="1"/>
</dbReference>
<dbReference type="PANTHER" id="PTHR37181:SF1">
    <property type="entry name" value="F6A14.6 PROTEIN"/>
    <property type="match status" value="1"/>
</dbReference>
<dbReference type="ExpressionAtlas" id="A5B4J0">
    <property type="expression patterns" value="baseline and differential"/>
</dbReference>
<accession>A5B4J0</accession>
<dbReference type="AlphaFoldDB" id="A5B4J0"/>
<dbReference type="OrthoDB" id="783877at2759"/>
<proteinExistence type="predicted"/>
<sequence>MSLLELVTKAAANPKTLTAPSTYPIILNPEDSLLSLNPNVENPDPNSLVVPVSGFQISQTDSEIIDSANKFFKKLKRKLKNPSSFNTDDLIGILSSFLEKNGKKVDVSVGVDPSTEGYTRVLIEKLGFLMGRDVSELVLEACLVLGNWELVEALIVNGHVAHSSYSNLVSVLVEKRRSDLVCLCIKHFTDLGSSELLCILKYFLLPPRGAYSSMVAVRKGWESQAKLAIEKASNKDLKGKKSHVAKEAAVLLVIAHDEFLASELCLHYLLSSPNLDDVIFPYSISKLNGEEIMSLIRYLGKWLKKYERFPQAGPCPKASSMLGLKACDSVPTLEAVVKCFGLVLNEHFSSLVLNLEFREELRSMKAVVTSLALEARLCCSVANVVEDLRAEAESGFQKLLEEWFAVILVFLLCRRCRAGHGRSLEVTQEGLIEHAFGKMSND</sequence>
<dbReference type="EMBL" id="AM446335">
    <property type="protein sequence ID" value="CAN63140.1"/>
    <property type="molecule type" value="Genomic_DNA"/>
</dbReference>
<reference evidence="1" key="1">
    <citation type="journal article" date="2007" name="PLoS ONE">
        <title>The first genome sequence of an elite grapevine cultivar (Pinot noir Vitis vinifera L.): coping with a highly heterozygous genome.</title>
        <authorList>
            <person name="Velasco R."/>
            <person name="Zharkikh A."/>
            <person name="Troggio M."/>
            <person name="Cartwright D.A."/>
            <person name="Cestaro A."/>
            <person name="Pruss D."/>
            <person name="Pindo M."/>
            <person name="FitzGerald L.M."/>
            <person name="Vezzulli S."/>
            <person name="Reid J."/>
            <person name="Malacarne G."/>
            <person name="Iliev D."/>
            <person name="Coppola G."/>
            <person name="Wardell B."/>
            <person name="Micheletti D."/>
            <person name="Macalma T."/>
            <person name="Facci M."/>
            <person name="Mitchell J.T."/>
            <person name="Perazzolli M."/>
            <person name="Eldredge G."/>
            <person name="Gatto P."/>
            <person name="Oyzerski R."/>
            <person name="Moretto M."/>
            <person name="Gutin N."/>
            <person name="Stefanini M."/>
            <person name="Chen Y."/>
            <person name="Segala C."/>
            <person name="Davenport C."/>
            <person name="Dematte L."/>
            <person name="Mraz A."/>
            <person name="Battilana J."/>
            <person name="Stormo K."/>
            <person name="Costa F."/>
            <person name="Tao Q."/>
            <person name="Si-Ammour A."/>
            <person name="Harkins T."/>
            <person name="Lackey A."/>
            <person name="Perbost C."/>
            <person name="Taillon B."/>
            <person name="Stella A."/>
            <person name="Solovyev V."/>
            <person name="Fawcett J.A."/>
            <person name="Sterck L."/>
            <person name="Vandepoele K."/>
            <person name="Grando S.M."/>
            <person name="Toppo S."/>
            <person name="Moser C."/>
            <person name="Lanchbury J."/>
            <person name="Bogden R."/>
            <person name="Skolnick M."/>
            <person name="Sgaramella V."/>
            <person name="Bhatnagar S.K."/>
            <person name="Fontana P."/>
            <person name="Gutin A."/>
            <person name="Van de Peer Y."/>
            <person name="Salamini F."/>
            <person name="Viola R."/>
        </authorList>
    </citation>
    <scope>NUCLEOTIDE SEQUENCE</scope>
</reference>
<evidence type="ECO:0000313" key="1">
    <source>
        <dbReference type="EMBL" id="CAN63140.1"/>
    </source>
</evidence>
<name>A5B4J0_VITVI</name>
<protein>
    <submittedName>
        <fullName evidence="1">Uncharacterized protein</fullName>
    </submittedName>
</protein>
<organism evidence="1">
    <name type="scientific">Vitis vinifera</name>
    <name type="common">Grape</name>
    <dbReference type="NCBI Taxonomy" id="29760"/>
    <lineage>
        <taxon>Eukaryota</taxon>
        <taxon>Viridiplantae</taxon>
        <taxon>Streptophyta</taxon>
        <taxon>Embryophyta</taxon>
        <taxon>Tracheophyta</taxon>
        <taxon>Spermatophyta</taxon>
        <taxon>Magnoliopsida</taxon>
        <taxon>eudicotyledons</taxon>
        <taxon>Gunneridae</taxon>
        <taxon>Pentapetalae</taxon>
        <taxon>rosids</taxon>
        <taxon>Vitales</taxon>
        <taxon>Vitaceae</taxon>
        <taxon>Viteae</taxon>
        <taxon>Vitis</taxon>
    </lineage>
</organism>
<gene>
    <name evidence="1" type="ORF">VITISV_034573</name>
</gene>